<evidence type="ECO:0008006" key="5">
    <source>
        <dbReference type="Google" id="ProtNLM"/>
    </source>
</evidence>
<feature type="compositionally biased region" description="Polar residues" evidence="1">
    <location>
        <begin position="112"/>
        <end position="131"/>
    </location>
</feature>
<protein>
    <recommendedName>
        <fullName evidence="5">Skeleton-binding protein 1</fullName>
    </recommendedName>
</protein>
<feature type="compositionally biased region" description="Basic and acidic residues" evidence="1">
    <location>
        <begin position="46"/>
        <end position="61"/>
    </location>
</feature>
<feature type="transmembrane region" description="Helical" evidence="2">
    <location>
        <begin position="229"/>
        <end position="246"/>
    </location>
</feature>
<accession>W7B5C2</accession>
<name>W7B5C2_PLAVN</name>
<feature type="region of interest" description="Disordered" evidence="1">
    <location>
        <begin position="24"/>
        <end position="137"/>
    </location>
</feature>
<gene>
    <name evidence="3" type="ORF">YYG_01161</name>
</gene>
<keyword evidence="2" id="KW-1133">Transmembrane helix</keyword>
<feature type="compositionally biased region" description="Polar residues" evidence="1">
    <location>
        <begin position="64"/>
        <end position="73"/>
    </location>
</feature>
<proteinExistence type="predicted"/>
<evidence type="ECO:0000313" key="3">
    <source>
        <dbReference type="EMBL" id="EUD73126.1"/>
    </source>
</evidence>
<evidence type="ECO:0000256" key="1">
    <source>
        <dbReference type="SAM" id="MobiDB-lite"/>
    </source>
</evidence>
<keyword evidence="2" id="KW-0812">Transmembrane</keyword>
<keyword evidence="2" id="KW-0472">Membrane</keyword>
<evidence type="ECO:0000313" key="4">
    <source>
        <dbReference type="Proteomes" id="UP000030659"/>
    </source>
</evidence>
<dbReference type="EMBL" id="KI965396">
    <property type="protein sequence ID" value="EUD73126.1"/>
    <property type="molecule type" value="Genomic_DNA"/>
</dbReference>
<dbReference type="AlphaFoldDB" id="W7B5C2"/>
<dbReference type="Proteomes" id="UP000030659">
    <property type="component" value="Unassembled WGS sequence"/>
</dbReference>
<sequence>MDTKISTDTPEAVSPNILLNPFLTKPQNTLHTPIDTLNPEFNKNPLDIENKSLDTKNKSEDTEQNSQHHNPLVNTMLIEELPDSPNTNPIPAIGADPDPNVKTAIDSAYDAQPSTSTQSDDMPSSNDSQNPREVPESVDEMLKDEGFVNFLNTLGLLAKLQDENAKAEKLNAVNNEEEHPVHVQPQNSPKLFLPQYDISPHGGWISPLYKFQFFLTYVHEVGRMFRGRMLITLFSVIVGLSVLYAVQHTNLFSIMVTINKII</sequence>
<reference evidence="3 4" key="1">
    <citation type="submission" date="2013-02" db="EMBL/GenBank/DDBJ databases">
        <title>The Genome Sequence of Plasmodium vinckei petteri CR.</title>
        <authorList>
            <consortium name="The Broad Institute Genome Sequencing Platform"/>
            <consortium name="The Broad Institute Genome Sequencing Center for Infectious Disease"/>
            <person name="Neafsey D."/>
            <person name="Cheeseman I."/>
            <person name="Volkman S."/>
            <person name="Adams J."/>
            <person name="Walker B."/>
            <person name="Young S.K."/>
            <person name="Zeng Q."/>
            <person name="Gargeya S."/>
            <person name="Fitzgerald M."/>
            <person name="Haas B."/>
            <person name="Abouelleil A."/>
            <person name="Alvarado L."/>
            <person name="Arachchi H.M."/>
            <person name="Berlin A.M."/>
            <person name="Chapman S.B."/>
            <person name="Dewar J."/>
            <person name="Goldberg J."/>
            <person name="Griggs A."/>
            <person name="Gujja S."/>
            <person name="Hansen M."/>
            <person name="Howarth C."/>
            <person name="Imamovic A."/>
            <person name="Larimer J."/>
            <person name="McCowan C."/>
            <person name="Murphy C."/>
            <person name="Neiman D."/>
            <person name="Pearson M."/>
            <person name="Priest M."/>
            <person name="Roberts A."/>
            <person name="Saif S."/>
            <person name="Shea T."/>
            <person name="Sisk P."/>
            <person name="Sykes S."/>
            <person name="Wortman J."/>
            <person name="Nusbaum C."/>
            <person name="Birren B."/>
        </authorList>
    </citation>
    <scope>NUCLEOTIDE SEQUENCE [LARGE SCALE GENOMIC DNA]</scope>
    <source>
        <strain evidence="3 4">CR</strain>
    </source>
</reference>
<organism evidence="3 4">
    <name type="scientific">Plasmodium vinckei petteri</name>
    <dbReference type="NCBI Taxonomy" id="138298"/>
    <lineage>
        <taxon>Eukaryota</taxon>
        <taxon>Sar</taxon>
        <taxon>Alveolata</taxon>
        <taxon>Apicomplexa</taxon>
        <taxon>Aconoidasida</taxon>
        <taxon>Haemosporida</taxon>
        <taxon>Plasmodiidae</taxon>
        <taxon>Plasmodium</taxon>
        <taxon>Plasmodium (Vinckeia)</taxon>
    </lineage>
</organism>
<evidence type="ECO:0000256" key="2">
    <source>
        <dbReference type="SAM" id="Phobius"/>
    </source>
</evidence>